<dbReference type="InterPro" id="IPR011024">
    <property type="entry name" value="G_crystallin-like"/>
</dbReference>
<dbReference type="OrthoDB" id="4168576at2759"/>
<reference evidence="3" key="1">
    <citation type="journal article" date="2012" name="MBio">
        <title>Comparative genome analysis of Trichophyton rubrum and related dermatophytes reveals candidate genes involved in infection.</title>
        <authorList>
            <person name="Martinez D.A."/>
            <person name="Oliver B.G."/>
            <person name="Graeser Y."/>
            <person name="Goldberg J.M."/>
            <person name="Li W."/>
            <person name="Martinez-Rossi N.M."/>
            <person name="Monod M."/>
            <person name="Shelest E."/>
            <person name="Barton R.C."/>
            <person name="Birch E."/>
            <person name="Brakhage A.A."/>
            <person name="Chen Z."/>
            <person name="Gurr S.J."/>
            <person name="Heiman D."/>
            <person name="Heitman J."/>
            <person name="Kosti I."/>
            <person name="Rossi A."/>
            <person name="Saif S."/>
            <person name="Samalova M."/>
            <person name="Saunders C.W."/>
            <person name="Shea T."/>
            <person name="Summerbell R.C."/>
            <person name="Xu J."/>
            <person name="Young S."/>
            <person name="Zeng Q."/>
            <person name="Birren B.W."/>
            <person name="Cuomo C.A."/>
            <person name="White T.C."/>
        </authorList>
    </citation>
    <scope>NUCLEOTIDE SEQUENCE [LARGE SCALE GENOMIC DNA]</scope>
    <source>
        <strain evidence="3">ATCC MYA-4605 / CBS 113480</strain>
    </source>
</reference>
<organism evidence="2 3">
    <name type="scientific">Arthroderma otae (strain ATCC MYA-4605 / CBS 113480)</name>
    <name type="common">Microsporum canis</name>
    <dbReference type="NCBI Taxonomy" id="554155"/>
    <lineage>
        <taxon>Eukaryota</taxon>
        <taxon>Fungi</taxon>
        <taxon>Dikarya</taxon>
        <taxon>Ascomycota</taxon>
        <taxon>Pezizomycotina</taxon>
        <taxon>Eurotiomycetes</taxon>
        <taxon>Eurotiomycetidae</taxon>
        <taxon>Onygenales</taxon>
        <taxon>Arthrodermataceae</taxon>
        <taxon>Microsporum</taxon>
    </lineage>
</organism>
<keyword evidence="3" id="KW-1185">Reference proteome</keyword>
<dbReference type="HOGENOM" id="CLU_2209395_0_0_1"/>
<dbReference type="OMA" id="PDHNNPI"/>
<dbReference type="Proteomes" id="UP000002035">
    <property type="component" value="Unassembled WGS sequence"/>
</dbReference>
<evidence type="ECO:0000256" key="1">
    <source>
        <dbReference type="SAM" id="SignalP"/>
    </source>
</evidence>
<dbReference type="SUPFAM" id="SSF49695">
    <property type="entry name" value="gamma-Crystallin-like"/>
    <property type="match status" value="1"/>
</dbReference>
<evidence type="ECO:0000313" key="3">
    <source>
        <dbReference type="Proteomes" id="UP000002035"/>
    </source>
</evidence>
<dbReference type="AlphaFoldDB" id="C5FYV7"/>
<accession>C5FYV7</accession>
<sequence>MHFSRIVALAFTIIPASLAAPVETQPLATIYKLANFEGYMQSVTASGICSYMLPDHNNPIGSLKVTSGTTCEFYASRGCGGELIGKATSDRPDLVKEGLTVYGIICS</sequence>
<dbReference type="VEuPathDB" id="FungiDB:MCYG_07524"/>
<evidence type="ECO:0000313" key="2">
    <source>
        <dbReference type="EMBL" id="EEQ34705.1"/>
    </source>
</evidence>
<keyword evidence="1" id="KW-0732">Signal</keyword>
<dbReference type="GeneID" id="9225328"/>
<feature type="chain" id="PRO_5002951656" evidence="1">
    <location>
        <begin position="20"/>
        <end position="107"/>
    </location>
</feature>
<dbReference type="Gene3D" id="2.60.20.10">
    <property type="entry name" value="Crystallins"/>
    <property type="match status" value="1"/>
</dbReference>
<protein>
    <submittedName>
        <fullName evidence="2">Uncharacterized protein</fullName>
    </submittedName>
</protein>
<dbReference type="RefSeq" id="XP_002843741.1">
    <property type="nucleotide sequence ID" value="XM_002843695.1"/>
</dbReference>
<dbReference type="EMBL" id="DS995707">
    <property type="protein sequence ID" value="EEQ34705.1"/>
    <property type="molecule type" value="Genomic_DNA"/>
</dbReference>
<name>C5FYV7_ARTOC</name>
<proteinExistence type="predicted"/>
<gene>
    <name evidence="2" type="ORF">MCYG_07524</name>
</gene>
<feature type="signal peptide" evidence="1">
    <location>
        <begin position="1"/>
        <end position="19"/>
    </location>
</feature>
<dbReference type="eggNOG" id="ENOG502RPTP">
    <property type="taxonomic scope" value="Eukaryota"/>
</dbReference>